<gene>
    <name evidence="6" type="ORF">ACFPME_09745</name>
</gene>
<dbReference type="NCBIfam" id="TIGR01730">
    <property type="entry name" value="RND_mfp"/>
    <property type="match status" value="1"/>
</dbReference>
<dbReference type="Gene3D" id="2.40.50.100">
    <property type="match status" value="1"/>
</dbReference>
<comment type="caution">
    <text evidence="6">The sequence shown here is derived from an EMBL/GenBank/DDBJ whole genome shotgun (WGS) entry which is preliminary data.</text>
</comment>
<evidence type="ECO:0000313" key="7">
    <source>
        <dbReference type="Proteomes" id="UP001596013"/>
    </source>
</evidence>
<dbReference type="Gene3D" id="2.40.420.20">
    <property type="match status" value="1"/>
</dbReference>
<evidence type="ECO:0000259" key="3">
    <source>
        <dbReference type="Pfam" id="PF25954"/>
    </source>
</evidence>
<dbReference type="RefSeq" id="WP_377304644.1">
    <property type="nucleotide sequence ID" value="NZ_JBHSMK010000005.1"/>
</dbReference>
<keyword evidence="7" id="KW-1185">Reference proteome</keyword>
<evidence type="ECO:0000256" key="2">
    <source>
        <dbReference type="ARBA" id="ARBA00022448"/>
    </source>
</evidence>
<dbReference type="Pfam" id="PF25973">
    <property type="entry name" value="BSH_CzcB"/>
    <property type="match status" value="1"/>
</dbReference>
<dbReference type="Pfam" id="PF25967">
    <property type="entry name" value="RND-MFP_C"/>
    <property type="match status" value="1"/>
</dbReference>
<dbReference type="EMBL" id="JBHSMK010000005">
    <property type="protein sequence ID" value="MFC5436837.1"/>
    <property type="molecule type" value="Genomic_DNA"/>
</dbReference>
<feature type="domain" description="Multidrug resistance protein MdtA-like C-terminal permuted SH3" evidence="4">
    <location>
        <begin position="325"/>
        <end position="382"/>
    </location>
</feature>
<dbReference type="InterPro" id="IPR006143">
    <property type="entry name" value="RND_pump_MFP"/>
</dbReference>
<dbReference type="InterPro" id="IPR058627">
    <property type="entry name" value="MdtA-like_C"/>
</dbReference>
<dbReference type="InterPro" id="IPR051909">
    <property type="entry name" value="MFP_Cation_Efflux"/>
</dbReference>
<evidence type="ECO:0000256" key="1">
    <source>
        <dbReference type="ARBA" id="ARBA00009477"/>
    </source>
</evidence>
<accession>A0ABW0JL87</accession>
<reference evidence="7" key="1">
    <citation type="journal article" date="2019" name="Int. J. Syst. Evol. Microbiol.">
        <title>The Global Catalogue of Microorganisms (GCM) 10K type strain sequencing project: providing services to taxonomists for standard genome sequencing and annotation.</title>
        <authorList>
            <consortium name="The Broad Institute Genomics Platform"/>
            <consortium name="The Broad Institute Genome Sequencing Center for Infectious Disease"/>
            <person name="Wu L."/>
            <person name="Ma J."/>
        </authorList>
    </citation>
    <scope>NUCLEOTIDE SEQUENCE [LARGE SCALE GENOMIC DNA]</scope>
    <source>
        <strain evidence="7">JCM 17130</strain>
    </source>
</reference>
<dbReference type="Gene3D" id="1.10.287.470">
    <property type="entry name" value="Helix hairpin bin"/>
    <property type="match status" value="1"/>
</dbReference>
<dbReference type="Proteomes" id="UP001596013">
    <property type="component" value="Unassembled WGS sequence"/>
</dbReference>
<dbReference type="InterPro" id="IPR058792">
    <property type="entry name" value="Beta-barrel_RND_2"/>
</dbReference>
<organism evidence="6 7">
    <name type="scientific">Rhodanobacter umsongensis</name>
    <dbReference type="NCBI Taxonomy" id="633153"/>
    <lineage>
        <taxon>Bacteria</taxon>
        <taxon>Pseudomonadati</taxon>
        <taxon>Pseudomonadota</taxon>
        <taxon>Gammaproteobacteria</taxon>
        <taxon>Lysobacterales</taxon>
        <taxon>Rhodanobacteraceae</taxon>
        <taxon>Rhodanobacter</taxon>
    </lineage>
</organism>
<protein>
    <submittedName>
        <fullName evidence="6">Efflux RND transporter periplasmic adaptor subunit</fullName>
    </submittedName>
</protein>
<dbReference type="Gene3D" id="2.40.30.170">
    <property type="match status" value="1"/>
</dbReference>
<dbReference type="Pfam" id="PF25954">
    <property type="entry name" value="Beta-barrel_RND_2"/>
    <property type="match status" value="1"/>
</dbReference>
<keyword evidence="2" id="KW-0813">Transport</keyword>
<sequence>MKNRSFSGVPEAMRRGGLSIAMLMVALAGAGCSASGDHADASAAPVSASNVTMTATQRQHIRLHTVAPSTFSKTVETTGVVDFDNDRATAVLAPFSGPVTRLLVSPGDKVEKGQALAWVDSPDFAQAVSTYRKAFATARNARRLADMDKDLVQHDGVAPREEQQAQTDAANAEADRDAALQALASLGVDRQVVRDVQAGRPVPRIEGSIRAPVSGTVVEKLITPGQLLQAGSTPCFTVADLSRVWVMAQVSGSELASVGIGDPVDVVTGTSSKNLRGTVANVSAQVNPDTRAVAARVVVDNPDDLLKKHMYVSVRIHSRRQSTGLLVPVSAILRDDENLPFVYAAQRDGSFARRHVTLGYRDGDRYEIADGLAAGDQVVVDGGIFVQFMQSQ</sequence>
<dbReference type="PANTHER" id="PTHR30097">
    <property type="entry name" value="CATION EFFLUX SYSTEM PROTEIN CUSB"/>
    <property type="match status" value="1"/>
</dbReference>
<comment type="similarity">
    <text evidence="1">Belongs to the membrane fusion protein (MFP) (TC 8.A.1) family.</text>
</comment>
<name>A0ABW0JL87_9GAMM</name>
<dbReference type="InterPro" id="IPR058647">
    <property type="entry name" value="BSH_CzcB-like"/>
</dbReference>
<evidence type="ECO:0000313" key="6">
    <source>
        <dbReference type="EMBL" id="MFC5436837.1"/>
    </source>
</evidence>
<dbReference type="PROSITE" id="PS51257">
    <property type="entry name" value="PROKAR_LIPOPROTEIN"/>
    <property type="match status" value="1"/>
</dbReference>
<feature type="domain" description="CzcB-like barrel-sandwich hybrid" evidence="5">
    <location>
        <begin position="89"/>
        <end position="240"/>
    </location>
</feature>
<dbReference type="SUPFAM" id="SSF111369">
    <property type="entry name" value="HlyD-like secretion proteins"/>
    <property type="match status" value="1"/>
</dbReference>
<proteinExistence type="inferred from homology"/>
<feature type="domain" description="CusB-like beta-barrel" evidence="3">
    <location>
        <begin position="243"/>
        <end position="318"/>
    </location>
</feature>
<evidence type="ECO:0000259" key="4">
    <source>
        <dbReference type="Pfam" id="PF25967"/>
    </source>
</evidence>
<evidence type="ECO:0000259" key="5">
    <source>
        <dbReference type="Pfam" id="PF25973"/>
    </source>
</evidence>